<feature type="transmembrane region" description="Helical" evidence="2">
    <location>
        <begin position="323"/>
        <end position="342"/>
    </location>
</feature>
<protein>
    <submittedName>
        <fullName evidence="3">Uncharacterized protein</fullName>
    </submittedName>
</protein>
<evidence type="ECO:0000256" key="1">
    <source>
        <dbReference type="SAM" id="MobiDB-lite"/>
    </source>
</evidence>
<dbReference type="EMBL" id="ML994650">
    <property type="protein sequence ID" value="KAF2182078.1"/>
    <property type="molecule type" value="Genomic_DNA"/>
</dbReference>
<keyword evidence="2" id="KW-0812">Transmembrane</keyword>
<accession>A0A6A6DV79</accession>
<keyword evidence="2" id="KW-1133">Transmembrane helix</keyword>
<keyword evidence="4" id="KW-1185">Reference proteome</keyword>
<evidence type="ECO:0000313" key="4">
    <source>
        <dbReference type="Proteomes" id="UP000800200"/>
    </source>
</evidence>
<keyword evidence="2" id="KW-0472">Membrane</keyword>
<reference evidence="3" key="1">
    <citation type="journal article" date="2020" name="Stud. Mycol.">
        <title>101 Dothideomycetes genomes: a test case for predicting lifestyles and emergence of pathogens.</title>
        <authorList>
            <person name="Haridas S."/>
            <person name="Albert R."/>
            <person name="Binder M."/>
            <person name="Bloem J."/>
            <person name="Labutti K."/>
            <person name="Salamov A."/>
            <person name="Andreopoulos B."/>
            <person name="Baker S."/>
            <person name="Barry K."/>
            <person name="Bills G."/>
            <person name="Bluhm B."/>
            <person name="Cannon C."/>
            <person name="Castanera R."/>
            <person name="Culley D."/>
            <person name="Daum C."/>
            <person name="Ezra D."/>
            <person name="Gonzalez J."/>
            <person name="Henrissat B."/>
            <person name="Kuo A."/>
            <person name="Liang C."/>
            <person name="Lipzen A."/>
            <person name="Lutzoni F."/>
            <person name="Magnuson J."/>
            <person name="Mondo S."/>
            <person name="Nolan M."/>
            <person name="Ohm R."/>
            <person name="Pangilinan J."/>
            <person name="Park H.-J."/>
            <person name="Ramirez L."/>
            <person name="Alfaro M."/>
            <person name="Sun H."/>
            <person name="Tritt A."/>
            <person name="Yoshinaga Y."/>
            <person name="Zwiers L.-H."/>
            <person name="Turgeon B."/>
            <person name="Goodwin S."/>
            <person name="Spatafora J."/>
            <person name="Crous P."/>
            <person name="Grigoriev I."/>
        </authorList>
    </citation>
    <scope>NUCLEOTIDE SEQUENCE</scope>
    <source>
        <strain evidence="3">CBS 207.26</strain>
    </source>
</reference>
<dbReference type="OrthoDB" id="5428055at2759"/>
<dbReference type="AlphaFoldDB" id="A0A6A6DV79"/>
<gene>
    <name evidence="3" type="ORF">K469DRAFT_713163</name>
</gene>
<dbReference type="Proteomes" id="UP000800200">
    <property type="component" value="Unassembled WGS sequence"/>
</dbReference>
<name>A0A6A6DV79_9PEZI</name>
<evidence type="ECO:0000256" key="2">
    <source>
        <dbReference type="SAM" id="Phobius"/>
    </source>
</evidence>
<feature type="region of interest" description="Disordered" evidence="1">
    <location>
        <begin position="73"/>
        <end position="99"/>
    </location>
</feature>
<evidence type="ECO:0000313" key="3">
    <source>
        <dbReference type="EMBL" id="KAF2182078.1"/>
    </source>
</evidence>
<organism evidence="3 4">
    <name type="scientific">Zopfia rhizophila CBS 207.26</name>
    <dbReference type="NCBI Taxonomy" id="1314779"/>
    <lineage>
        <taxon>Eukaryota</taxon>
        <taxon>Fungi</taxon>
        <taxon>Dikarya</taxon>
        <taxon>Ascomycota</taxon>
        <taxon>Pezizomycotina</taxon>
        <taxon>Dothideomycetes</taxon>
        <taxon>Dothideomycetes incertae sedis</taxon>
        <taxon>Zopfiaceae</taxon>
        <taxon>Zopfia</taxon>
    </lineage>
</organism>
<feature type="transmembrane region" description="Helical" evidence="2">
    <location>
        <begin position="354"/>
        <end position="375"/>
    </location>
</feature>
<sequence length="409" mass="46985">MPPNKWPESSVKGKPRGKWTDLSFLDIACRINHIHGTYGIYEAQISFVICGSDYSRWTGYAFVDTGFNDYCRSSEDHADEEEDEDEEEEEDDDDGDDWGVLNEDPVAFDGVGQKVGVTEPMFNPRHYFLYIVDSRMKQVLQEWTYLVRTAENCVGRCRAEHPFTLSDSGSCGGPKDVRSAIDWTVQAVDLLCLLRGVLSKTLKAWERFDGSNGDINYFLDVGDIATIRLEGIRESFEELMDLDQNLSHLQESCRESKNILELRMSLEGNRLNLESNRLNFESHALNRRSHELTYQARLLHRDSHQVSLDTNRVALANHKTAQLGFWMTQILAPLAIVIAIFGMQQEIFHFNRNLRSFVFAVIASILLVWLIIFILDMAVRYSWLKRCSASFNRLLFKRIKDEGQLPHPG</sequence>
<feature type="compositionally biased region" description="Acidic residues" evidence="1">
    <location>
        <begin position="77"/>
        <end position="97"/>
    </location>
</feature>
<proteinExistence type="predicted"/>